<feature type="transmembrane region" description="Helical" evidence="1">
    <location>
        <begin position="244"/>
        <end position="263"/>
    </location>
</feature>
<evidence type="ECO:0000313" key="2">
    <source>
        <dbReference type="EMBL" id="GAA1749564.1"/>
    </source>
</evidence>
<feature type="transmembrane region" description="Helical" evidence="1">
    <location>
        <begin position="61"/>
        <end position="80"/>
    </location>
</feature>
<dbReference type="RefSeq" id="WP_232496801.1">
    <property type="nucleotide sequence ID" value="NZ_BAAANH010000001.1"/>
</dbReference>
<evidence type="ECO:0000256" key="1">
    <source>
        <dbReference type="SAM" id="Phobius"/>
    </source>
</evidence>
<gene>
    <name evidence="2" type="ORF">GCM10009747_03540</name>
</gene>
<proteinExistence type="predicted"/>
<dbReference type="Proteomes" id="UP001500506">
    <property type="component" value="Unassembled WGS sequence"/>
</dbReference>
<feature type="transmembrane region" description="Helical" evidence="1">
    <location>
        <begin position="374"/>
        <end position="392"/>
    </location>
</feature>
<feature type="transmembrane region" description="Helical" evidence="1">
    <location>
        <begin position="100"/>
        <end position="121"/>
    </location>
</feature>
<feature type="transmembrane region" description="Helical" evidence="1">
    <location>
        <begin position="275"/>
        <end position="292"/>
    </location>
</feature>
<dbReference type="Pfam" id="PF20176">
    <property type="entry name" value="DUF6541"/>
    <property type="match status" value="1"/>
</dbReference>
<accession>A0ABN2K6V6</accession>
<dbReference type="InterPro" id="IPR046671">
    <property type="entry name" value="DUF6541"/>
</dbReference>
<reference evidence="2 3" key="1">
    <citation type="journal article" date="2019" name="Int. J. Syst. Evol. Microbiol.">
        <title>The Global Catalogue of Microorganisms (GCM) 10K type strain sequencing project: providing services to taxonomists for standard genome sequencing and annotation.</title>
        <authorList>
            <consortium name="The Broad Institute Genomics Platform"/>
            <consortium name="The Broad Institute Genome Sequencing Center for Infectious Disease"/>
            <person name="Wu L."/>
            <person name="Ma J."/>
        </authorList>
    </citation>
    <scope>NUCLEOTIDE SEQUENCE [LARGE SCALE GENOMIC DNA]</scope>
    <source>
        <strain evidence="2 3">JCM 14319</strain>
    </source>
</reference>
<feature type="transmembrane region" description="Helical" evidence="1">
    <location>
        <begin position="438"/>
        <end position="458"/>
    </location>
</feature>
<feature type="transmembrane region" description="Helical" evidence="1">
    <location>
        <begin position="399"/>
        <end position="418"/>
    </location>
</feature>
<evidence type="ECO:0000313" key="3">
    <source>
        <dbReference type="Proteomes" id="UP001500506"/>
    </source>
</evidence>
<keyword evidence="1" id="KW-0812">Transmembrane</keyword>
<feature type="transmembrane region" description="Helical" evidence="1">
    <location>
        <begin position="6"/>
        <end position="28"/>
    </location>
</feature>
<dbReference type="EMBL" id="BAAANH010000001">
    <property type="protein sequence ID" value="GAA1749564.1"/>
    <property type="molecule type" value="Genomic_DNA"/>
</dbReference>
<feature type="transmembrane region" description="Helical" evidence="1">
    <location>
        <begin position="298"/>
        <end position="316"/>
    </location>
</feature>
<feature type="transmembrane region" description="Helical" evidence="1">
    <location>
        <begin position="35"/>
        <end position="55"/>
    </location>
</feature>
<sequence length="652" mass="69272">MTWLEFAPVLLLAVAVLYVPGLALGLAIGARRFTLWATAPAITVAFVSIAAIVFGRLGIDWSLLTVSAAAGAVAIVAGTARQLVRRRAAKGPAPEPLFTWWTIGSLTVAALIIGVQLVIGFQRPDSISQTFDAFFHLNGIRYIVETGSASSFDIQGLVLPAGQTAFYPAGWHGVTSLVAASADVAIPAAVNAVNLAVAALVWPAGCMLLMRSLLPKSRAAIAAVGVLSAAFPAFPLWMLTFGVLYPYFLGLALLPIALALGFSLGQERVWHRRGLIFRSVLLVIALVAIAFAQPAAAFGWAAITLPLAVFRIVGAVRTQSGWRRAAGWLVLALALIVFAAAWVWFGRIGENTPWPAYTNAFIALFEAVTYGFDGRVIAIVAGVLTIVGVVDLIRRRDKLWFVAGWAMAVLLFVVAAGGPSWRLRALVTGIFYRDPPRLAALLIIVAVPMAVFGALALWRAVQRFVLPRIGVQPATARATVVAAGLLALLVVGTQSAAVWGQLALTARAYTDAEDAPILSGSERALIERIPEHVAEDAVIAGNPWTGAAFAYALTGRHMLNPHFNSYVFPQAPLINEKLNEALDDPAVCEAVREAGVTHVLDFGTYFRDSGETGVRIDGSTPFVGLKDLEEAGVAEAVDREGDAVLYRITACD</sequence>
<name>A0ABN2K6V6_9MICO</name>
<feature type="transmembrane region" description="Helical" evidence="1">
    <location>
        <begin position="184"/>
        <end position="210"/>
    </location>
</feature>
<organism evidence="2 3">
    <name type="scientific">Agromyces humatus</name>
    <dbReference type="NCBI Taxonomy" id="279573"/>
    <lineage>
        <taxon>Bacteria</taxon>
        <taxon>Bacillati</taxon>
        <taxon>Actinomycetota</taxon>
        <taxon>Actinomycetes</taxon>
        <taxon>Micrococcales</taxon>
        <taxon>Microbacteriaceae</taxon>
        <taxon>Agromyces</taxon>
    </lineage>
</organism>
<keyword evidence="3" id="KW-1185">Reference proteome</keyword>
<feature type="transmembrane region" description="Helical" evidence="1">
    <location>
        <begin position="328"/>
        <end position="345"/>
    </location>
</feature>
<protein>
    <submittedName>
        <fullName evidence="2">Uncharacterized protein</fullName>
    </submittedName>
</protein>
<feature type="transmembrane region" description="Helical" evidence="1">
    <location>
        <begin position="219"/>
        <end position="238"/>
    </location>
</feature>
<keyword evidence="1" id="KW-0472">Membrane</keyword>
<comment type="caution">
    <text evidence="2">The sequence shown here is derived from an EMBL/GenBank/DDBJ whole genome shotgun (WGS) entry which is preliminary data.</text>
</comment>
<feature type="transmembrane region" description="Helical" evidence="1">
    <location>
        <begin position="478"/>
        <end position="499"/>
    </location>
</feature>
<keyword evidence="1" id="KW-1133">Transmembrane helix</keyword>